<dbReference type="EC" id="2.1.1.37" evidence="7"/>
<evidence type="ECO:0000256" key="4">
    <source>
        <dbReference type="ARBA" id="ARBA00022747"/>
    </source>
</evidence>
<dbReference type="InterPro" id="IPR029063">
    <property type="entry name" value="SAM-dependent_MTases_sf"/>
</dbReference>
<evidence type="ECO:0000256" key="3">
    <source>
        <dbReference type="ARBA" id="ARBA00022691"/>
    </source>
</evidence>
<proteinExistence type="inferred from homology"/>
<reference evidence="8" key="1">
    <citation type="journal article" date="2021" name="PeerJ">
        <title>Extensive microbial diversity within the chicken gut microbiome revealed by metagenomics and culture.</title>
        <authorList>
            <person name="Gilroy R."/>
            <person name="Ravi A."/>
            <person name="Getino M."/>
            <person name="Pursley I."/>
            <person name="Horton D.L."/>
            <person name="Alikhan N.F."/>
            <person name="Baker D."/>
            <person name="Gharbi K."/>
            <person name="Hall N."/>
            <person name="Watson M."/>
            <person name="Adriaenssens E.M."/>
            <person name="Foster-Nyarko E."/>
            <person name="Jarju S."/>
            <person name="Secka A."/>
            <person name="Antonio M."/>
            <person name="Oren A."/>
            <person name="Chaudhuri R.R."/>
            <person name="La Ragione R."/>
            <person name="Hildebrand F."/>
            <person name="Pallen M.J."/>
        </authorList>
    </citation>
    <scope>NUCLEOTIDE SEQUENCE</scope>
    <source>
        <strain evidence="8">150</strain>
    </source>
</reference>
<dbReference type="GO" id="GO:0003886">
    <property type="term" value="F:DNA (cytosine-5-)-methyltransferase activity"/>
    <property type="evidence" value="ECO:0007669"/>
    <property type="project" value="UniProtKB-EC"/>
</dbReference>
<dbReference type="PROSITE" id="PS00094">
    <property type="entry name" value="C5_MTASE_1"/>
    <property type="match status" value="1"/>
</dbReference>
<evidence type="ECO:0000256" key="7">
    <source>
        <dbReference type="RuleBase" id="RU000417"/>
    </source>
</evidence>
<evidence type="ECO:0000256" key="1">
    <source>
        <dbReference type="ARBA" id="ARBA00022603"/>
    </source>
</evidence>
<dbReference type="Proteomes" id="UP000813384">
    <property type="component" value="Unassembled WGS sequence"/>
</dbReference>
<reference evidence="8" key="2">
    <citation type="submission" date="2021-11" db="EMBL/GenBank/DDBJ databases">
        <authorList>
            <person name="Gilroy R."/>
        </authorList>
    </citation>
    <scope>NUCLEOTIDE SEQUENCE</scope>
    <source>
        <strain evidence="8">150</strain>
    </source>
</reference>
<dbReference type="PANTHER" id="PTHR46098:SF1">
    <property type="entry name" value="TRNA (CYTOSINE(38)-C(5))-METHYLTRANSFERASE"/>
    <property type="match status" value="1"/>
</dbReference>
<dbReference type="Gene3D" id="3.40.50.150">
    <property type="entry name" value="Vaccinia Virus protein VP39"/>
    <property type="match status" value="1"/>
</dbReference>
<dbReference type="InterPro" id="IPR050750">
    <property type="entry name" value="C5-MTase"/>
</dbReference>
<keyword evidence="1 5" id="KW-0489">Methyltransferase</keyword>
<evidence type="ECO:0000313" key="9">
    <source>
        <dbReference type="Proteomes" id="UP000813384"/>
    </source>
</evidence>
<dbReference type="PROSITE" id="PS51679">
    <property type="entry name" value="SAM_MT_C5"/>
    <property type="match status" value="1"/>
</dbReference>
<gene>
    <name evidence="8" type="ORF">K8V42_05660</name>
</gene>
<dbReference type="PRINTS" id="PR00105">
    <property type="entry name" value="C5METTRFRASE"/>
</dbReference>
<keyword evidence="3 5" id="KW-0949">S-adenosyl-L-methionine</keyword>
<keyword evidence="2 5" id="KW-0808">Transferase</keyword>
<dbReference type="SUPFAM" id="SSF53335">
    <property type="entry name" value="S-adenosyl-L-methionine-dependent methyltransferases"/>
    <property type="match status" value="1"/>
</dbReference>
<dbReference type="PANTHER" id="PTHR46098">
    <property type="entry name" value="TRNA (CYTOSINE(38)-C(5))-METHYLTRANSFERASE"/>
    <property type="match status" value="1"/>
</dbReference>
<dbReference type="GO" id="GO:0032259">
    <property type="term" value="P:methylation"/>
    <property type="evidence" value="ECO:0007669"/>
    <property type="project" value="UniProtKB-KW"/>
</dbReference>
<feature type="active site" evidence="5">
    <location>
        <position position="71"/>
    </location>
</feature>
<evidence type="ECO:0000256" key="6">
    <source>
        <dbReference type="RuleBase" id="RU000416"/>
    </source>
</evidence>
<comment type="catalytic activity">
    <reaction evidence="7">
        <text>a 2'-deoxycytidine in DNA + S-adenosyl-L-methionine = a 5-methyl-2'-deoxycytidine in DNA + S-adenosyl-L-homocysteine + H(+)</text>
        <dbReference type="Rhea" id="RHEA:13681"/>
        <dbReference type="Rhea" id="RHEA-COMP:11369"/>
        <dbReference type="Rhea" id="RHEA-COMP:11370"/>
        <dbReference type="ChEBI" id="CHEBI:15378"/>
        <dbReference type="ChEBI" id="CHEBI:57856"/>
        <dbReference type="ChEBI" id="CHEBI:59789"/>
        <dbReference type="ChEBI" id="CHEBI:85452"/>
        <dbReference type="ChEBI" id="CHEBI:85454"/>
        <dbReference type="EC" id="2.1.1.37"/>
    </reaction>
</comment>
<dbReference type="Pfam" id="PF00145">
    <property type="entry name" value="DNA_methylase"/>
    <property type="match status" value="1"/>
</dbReference>
<keyword evidence="4" id="KW-0680">Restriction system</keyword>
<comment type="caution">
    <text evidence="8">The sequence shown here is derived from an EMBL/GenBank/DDBJ whole genome shotgun (WGS) entry which is preliminary data.</text>
</comment>
<evidence type="ECO:0000256" key="5">
    <source>
        <dbReference type="PROSITE-ProRule" id="PRU01016"/>
    </source>
</evidence>
<comment type="similarity">
    <text evidence="5 6">Belongs to the class I-like SAM-binding methyltransferase superfamily. C5-methyltransferase family.</text>
</comment>
<dbReference type="GO" id="GO:0009307">
    <property type="term" value="P:DNA restriction-modification system"/>
    <property type="evidence" value="ECO:0007669"/>
    <property type="project" value="UniProtKB-KW"/>
</dbReference>
<dbReference type="InterPro" id="IPR001525">
    <property type="entry name" value="C5_MeTfrase"/>
</dbReference>
<evidence type="ECO:0000313" key="8">
    <source>
        <dbReference type="EMBL" id="MCC9273761.1"/>
    </source>
</evidence>
<dbReference type="AlphaFoldDB" id="A0A9E3ZVW0"/>
<protein>
    <recommendedName>
        <fullName evidence="7">Cytosine-specific methyltransferase</fullName>
        <ecNumber evidence="7">2.1.1.37</ecNumber>
    </recommendedName>
</protein>
<evidence type="ECO:0000256" key="2">
    <source>
        <dbReference type="ARBA" id="ARBA00022679"/>
    </source>
</evidence>
<dbReference type="NCBIfam" id="TIGR00675">
    <property type="entry name" value="dcm"/>
    <property type="match status" value="1"/>
</dbReference>
<organism evidence="8 9">
    <name type="scientific">Enterococcus aquimarinus</name>
    <dbReference type="NCBI Taxonomy" id="328396"/>
    <lineage>
        <taxon>Bacteria</taxon>
        <taxon>Bacillati</taxon>
        <taxon>Bacillota</taxon>
        <taxon>Bacilli</taxon>
        <taxon>Lactobacillales</taxon>
        <taxon>Enterococcaceae</taxon>
        <taxon>Enterococcus</taxon>
    </lineage>
</organism>
<name>A0A9E3ZVW0_9ENTE</name>
<dbReference type="EMBL" id="JAJJVO010000084">
    <property type="protein sequence ID" value="MCC9273761.1"/>
    <property type="molecule type" value="Genomic_DNA"/>
</dbReference>
<sequence length="327" mass="36905">MVIQLLELFGGIGAPRKALVNLGVPHKSIDYVEFNEKAVRSYNAMFNNDYMPQDVRGFNLQPDILVHGSPCQDFSIGGKQYGGNVEDGTRSSLMFETIQIIKNLGVWKPKVVVWENVTNVLNKRHTSAFNHYIDDLTELGYTTTYDVLDAREFGIPQARKRIFAISQLNGKWFNFLELEKKPMRSIEEFLTDDYGPQHIVDQPSMLSKLPGTPITSNYTRKLDVIKEYSWTVTTKQMRCPNAGVIPLGDGSYRYITEKEAWRLMGFNDDDFHAASSVHKGVSGKLNGALYHQAGNSMVVQVLEAIFKVILSEVDTNGANNRERQVSV</sequence>
<dbReference type="InterPro" id="IPR018117">
    <property type="entry name" value="C5_DNA_meth_AS"/>
</dbReference>
<accession>A0A9E3ZVW0</accession>